<feature type="region of interest" description="Disordered" evidence="1">
    <location>
        <begin position="1301"/>
        <end position="1326"/>
    </location>
</feature>
<name>A0A9P9EUM7_9HYPO</name>
<protein>
    <recommendedName>
        <fullName evidence="4">C2H2-type domain-containing protein</fullName>
    </recommendedName>
</protein>
<dbReference type="PANTHER" id="PTHR38166:SF1">
    <property type="entry name" value="C2H2-TYPE DOMAIN-CONTAINING PROTEIN"/>
    <property type="match status" value="1"/>
</dbReference>
<proteinExistence type="predicted"/>
<dbReference type="PANTHER" id="PTHR38166">
    <property type="entry name" value="C2H2-TYPE DOMAIN-CONTAINING PROTEIN-RELATED"/>
    <property type="match status" value="1"/>
</dbReference>
<organism evidence="2 3">
    <name type="scientific">Dactylonectria estremocensis</name>
    <dbReference type="NCBI Taxonomy" id="1079267"/>
    <lineage>
        <taxon>Eukaryota</taxon>
        <taxon>Fungi</taxon>
        <taxon>Dikarya</taxon>
        <taxon>Ascomycota</taxon>
        <taxon>Pezizomycotina</taxon>
        <taxon>Sordariomycetes</taxon>
        <taxon>Hypocreomycetidae</taxon>
        <taxon>Hypocreales</taxon>
        <taxon>Nectriaceae</taxon>
        <taxon>Dactylonectria</taxon>
    </lineage>
</organism>
<feature type="compositionally biased region" description="Basic residues" evidence="1">
    <location>
        <begin position="944"/>
        <end position="956"/>
    </location>
</feature>
<feature type="compositionally biased region" description="Basic and acidic residues" evidence="1">
    <location>
        <begin position="967"/>
        <end position="976"/>
    </location>
</feature>
<feature type="region of interest" description="Disordered" evidence="1">
    <location>
        <begin position="375"/>
        <end position="394"/>
    </location>
</feature>
<reference evidence="2" key="1">
    <citation type="journal article" date="2021" name="Nat. Commun.">
        <title>Genetic determinants of endophytism in the Arabidopsis root mycobiome.</title>
        <authorList>
            <person name="Mesny F."/>
            <person name="Miyauchi S."/>
            <person name="Thiergart T."/>
            <person name="Pickel B."/>
            <person name="Atanasova L."/>
            <person name="Karlsson M."/>
            <person name="Huettel B."/>
            <person name="Barry K.W."/>
            <person name="Haridas S."/>
            <person name="Chen C."/>
            <person name="Bauer D."/>
            <person name="Andreopoulos W."/>
            <person name="Pangilinan J."/>
            <person name="LaButti K."/>
            <person name="Riley R."/>
            <person name="Lipzen A."/>
            <person name="Clum A."/>
            <person name="Drula E."/>
            <person name="Henrissat B."/>
            <person name="Kohler A."/>
            <person name="Grigoriev I.V."/>
            <person name="Martin F.M."/>
            <person name="Hacquard S."/>
        </authorList>
    </citation>
    <scope>NUCLEOTIDE SEQUENCE</scope>
    <source>
        <strain evidence="2">MPI-CAGE-AT-0021</strain>
    </source>
</reference>
<dbReference type="Proteomes" id="UP000717696">
    <property type="component" value="Unassembled WGS sequence"/>
</dbReference>
<evidence type="ECO:0000313" key="3">
    <source>
        <dbReference type="Proteomes" id="UP000717696"/>
    </source>
</evidence>
<keyword evidence="3" id="KW-1185">Reference proteome</keyword>
<dbReference type="OrthoDB" id="5082282at2759"/>
<feature type="compositionally biased region" description="Low complexity" evidence="1">
    <location>
        <begin position="1310"/>
        <end position="1321"/>
    </location>
</feature>
<evidence type="ECO:0008006" key="4">
    <source>
        <dbReference type="Google" id="ProtNLM"/>
    </source>
</evidence>
<comment type="caution">
    <text evidence="2">The sequence shown here is derived from an EMBL/GenBank/DDBJ whole genome shotgun (WGS) entry which is preliminary data.</text>
</comment>
<feature type="region of interest" description="Disordered" evidence="1">
    <location>
        <begin position="1053"/>
        <end position="1112"/>
    </location>
</feature>
<accession>A0A9P9EUM7</accession>
<feature type="region of interest" description="Disordered" evidence="1">
    <location>
        <begin position="914"/>
        <end position="1023"/>
    </location>
</feature>
<feature type="compositionally biased region" description="Low complexity" evidence="1">
    <location>
        <begin position="1055"/>
        <end position="1080"/>
    </location>
</feature>
<gene>
    <name evidence="2" type="ORF">B0J13DRAFT_622763</name>
</gene>
<sequence length="1430" mass="158588">MTYYINNDQVGYKIEYPFSYIKNIFLENNEGDPSKLSGIVVELNRPPNFFMDAPPSTSGFFQCGDFTEHQQASLVLTHSLGGNPRVLSGQLAKLVSLPSFLNRHYHEPHAEPSSRRWAVDVSRRPVIRPAPPNTQIYAGTVSRSLDNVTLSPGDFLQSLDGFHKESIEFTNLDNEVKVNLGRAGAQAGSRDGDFESRLTELRLEQEASKQKKQQEALNYVNHQEASKHEKQLEGREFLCETCGYFPRGNPKYFKQSLAKHMKRHAAKKSGPSSRQPKEENMFSPAHSGLLFSQGASPRYLQDPYVSYEWPANWAKTDKQDLASSEDERLVAYKTHLPPPLDDYVDAVDENPGWTGPSEVVAFTDSGYASALNPNEYLNSKPSTGEEASPDPNTSLAATIGIDNDDTATLYSAGTTVAPARAQTYIAEICNDIYGNLKDCVNAETWPVVSKVLPDLIKAFAIRLGNDYSVQVNRDIMYFVHQRHREVISQLEAMFSRDDEEPLENCRHTLEGMPLLDKMSLWRSRDNEDAASEVEADEYFYGVKDDEDQDDHIENIGLSVYQKVITDSQAYKWFLATCKKEVSLQQEATKSGVMTNESIRRSLMEKLPTGTISKRHSPSNHEVAFILEGHRHIALRLECDNVEPASWSPRSFSDFVVLTGSANQAQALTIEQYMCQTWPENGLQMLKALKEGMEKPKNLTSGKSPANTPLVVGKHGTQLLIKAIGPAYFIAECAEQLAWLQSAVSTVCGNGICGVTPLVDNINVKPTTPQSSSYRGTCQFVVDLTAVFDADPVMPSVTQSSWQAVVGRQNIIQGYPIARRPEGYMGLELSFNMLLCLMQAKEISFAAGKVVIKGPQRSLVLKGQTDGICLWHPLNTIADGCFCNQGSDALNDLDLEQDRHILGSCRSQDFPHVGDDAYSINTRPPDSTRPSNAAESTPQSILALGKKRPQPLRRRRARQEVEGGPSLHDIRHLERAPVLKYHASATPMTLPRSRRGSQSGTATDSSDDSFDTDQLSISDSSEHAERLTVNDPLYPVLRNVLFRLLSGYITRQRNPSSAQQSGQGASASASSLSTTDTGGLSIQNNSKRKRGNDDSDGAGQDGFQRPPHKKINCDPAEKRSFACPFLKKDPVEHRDCCTRKLSRIRDVKQHLARRHTPERYCQLCFETSFADQRSLQNHISERSCLSQDPSMLEGISYDQRQQLSKKSNPNISEEGQWFAIWDIIFPESLKPTSAYIDTGLSVEMRLFREYSQTHGPAMIREQIMASSNCVRLGSSEEDQQSALDRVIAEGITRMFETWRSAQSAGSRLSRNQANGNQQAGQATPLSSVADSGFATASQVSSLEAGSRIEGRIEGRIRHPDTLEIPRPPLATETAAEGQASRLTHDLTIESPDPFHQDWLGLLANMGDLGSFNANGNEFGFSNGLDSFQGNL</sequence>
<feature type="compositionally biased region" description="Polar residues" evidence="1">
    <location>
        <begin position="918"/>
        <end position="939"/>
    </location>
</feature>
<evidence type="ECO:0000313" key="2">
    <source>
        <dbReference type="EMBL" id="KAH7144199.1"/>
    </source>
</evidence>
<evidence type="ECO:0000256" key="1">
    <source>
        <dbReference type="SAM" id="MobiDB-lite"/>
    </source>
</evidence>
<dbReference type="EMBL" id="JAGMUU010000010">
    <property type="protein sequence ID" value="KAH7144199.1"/>
    <property type="molecule type" value="Genomic_DNA"/>
</dbReference>